<dbReference type="EMBL" id="JTFC01000029">
    <property type="protein sequence ID" value="RUS57066.1"/>
    <property type="molecule type" value="Genomic_DNA"/>
</dbReference>
<feature type="transmembrane region" description="Helical" evidence="1">
    <location>
        <begin position="67"/>
        <end position="90"/>
    </location>
</feature>
<feature type="transmembrane region" description="Helical" evidence="1">
    <location>
        <begin position="36"/>
        <end position="55"/>
    </location>
</feature>
<name>A0A433RUU5_9BACL</name>
<evidence type="ECO:0000313" key="2">
    <source>
        <dbReference type="EMBL" id="RUS57066.1"/>
    </source>
</evidence>
<reference evidence="2 3" key="1">
    <citation type="submission" date="2014-11" db="EMBL/GenBank/DDBJ databases">
        <title>Genome sequence and analysis of novel Kurthia sp.</title>
        <authorList>
            <person name="Lawson J.N."/>
            <person name="Gonzalez J.E."/>
            <person name="Rinauldi L."/>
            <person name="Xuan Z."/>
            <person name="Firman A."/>
            <person name="Shaddox L."/>
            <person name="Trudeau A."/>
            <person name="Shah S."/>
            <person name="Reiman D."/>
        </authorList>
    </citation>
    <scope>NUCLEOTIDE SEQUENCE [LARGE SCALE GENOMIC DNA]</scope>
    <source>
        <strain evidence="2 3">3B1D</strain>
    </source>
</reference>
<keyword evidence="3" id="KW-1185">Reference proteome</keyword>
<comment type="caution">
    <text evidence="2">The sequence shown here is derived from an EMBL/GenBank/DDBJ whole genome shotgun (WGS) entry which is preliminary data.</text>
</comment>
<evidence type="ECO:0000313" key="3">
    <source>
        <dbReference type="Proteomes" id="UP000288623"/>
    </source>
</evidence>
<keyword evidence="1" id="KW-0472">Membrane</keyword>
<evidence type="ECO:0000256" key="1">
    <source>
        <dbReference type="SAM" id="Phobius"/>
    </source>
</evidence>
<keyword evidence="1" id="KW-0812">Transmembrane</keyword>
<keyword evidence="1" id="KW-1133">Transmembrane helix</keyword>
<dbReference type="Proteomes" id="UP000288623">
    <property type="component" value="Unassembled WGS sequence"/>
</dbReference>
<feature type="transmembrane region" description="Helical" evidence="1">
    <location>
        <begin position="6"/>
        <end position="24"/>
    </location>
</feature>
<protein>
    <submittedName>
        <fullName evidence="2">Uncharacterized protein</fullName>
    </submittedName>
</protein>
<sequence>MLPIPLILMMSLLIFMLPLLIIVQNTPYARQKSARICGIAYAVIAVPLISMVIANKVMAPTDASPELSFLFLLIWSLTVVAFIMAIILVIRKVRA</sequence>
<dbReference type="RefSeq" id="WP_126990485.1">
    <property type="nucleotide sequence ID" value="NZ_JTFC01000029.1"/>
</dbReference>
<dbReference type="AlphaFoldDB" id="A0A433RUU5"/>
<proteinExistence type="predicted"/>
<accession>A0A433RUU5</accession>
<gene>
    <name evidence="2" type="ORF">QI30_08355</name>
</gene>
<organism evidence="2 3">
    <name type="scientific">Candidatus Kurthia intestinigallinarum</name>
    <dbReference type="NCBI Taxonomy" id="1562256"/>
    <lineage>
        <taxon>Bacteria</taxon>
        <taxon>Bacillati</taxon>
        <taxon>Bacillota</taxon>
        <taxon>Bacilli</taxon>
        <taxon>Bacillales</taxon>
        <taxon>Caryophanaceae</taxon>
        <taxon>Kurthia</taxon>
    </lineage>
</organism>